<dbReference type="EMBL" id="CAJNOR010010010">
    <property type="protein sequence ID" value="CAF1650336.1"/>
    <property type="molecule type" value="Genomic_DNA"/>
</dbReference>
<comment type="subcellular location">
    <subcellularLocation>
        <location evidence="1">Membrane</location>
        <topology evidence="1">Single-pass type II membrane protein</topology>
    </subcellularLocation>
</comment>
<evidence type="ECO:0000256" key="2">
    <source>
        <dbReference type="ARBA" id="ARBA00004922"/>
    </source>
</evidence>
<keyword evidence="6" id="KW-0812">Transmembrane</keyword>
<dbReference type="GO" id="GO:0005794">
    <property type="term" value="C:Golgi apparatus"/>
    <property type="evidence" value="ECO:0007669"/>
    <property type="project" value="TreeGrafter"/>
</dbReference>
<dbReference type="UniPathway" id="UPA00378"/>
<keyword evidence="8" id="KW-1133">Transmembrane helix</keyword>
<comment type="caution">
    <text evidence="13">The sequence shown here is derived from an EMBL/GenBank/DDBJ whole genome shotgun (WGS) entry which is preliminary data.</text>
</comment>
<dbReference type="GO" id="GO:0008378">
    <property type="term" value="F:galactosyltransferase activity"/>
    <property type="evidence" value="ECO:0007669"/>
    <property type="project" value="TreeGrafter"/>
</dbReference>
<evidence type="ECO:0000256" key="8">
    <source>
        <dbReference type="ARBA" id="ARBA00022989"/>
    </source>
</evidence>
<sequence>MFNRGKCRRVTRNEYIPELILIVSIIIIIHFCDKYYEYTGNQYILTDDEYTDEFCPLYPSTLHGGKNDVVMSETIEWSDNPNVQMDDLGGSYSPKDCKPREELAIIIPFRNREYHLKLLLKYLHPFLQRQKRSYQVFVVEQMGNVTFNKGIIMNVAFQEALKAHSTFNCFIFHDVDLLPENDYNIYECDPKTPRHLSPAVDELRYVLMYNHLVGGVLALRKEQFVKVNGWSNLYWGWGAEDDDMAERIRNSSYRLSRPPNHIGRYKMIRHEKRERAVNRYQLLNNWRRYLQDGIKQINLVNYTINNDDLIIFTTDSFDDLKCNSCNTSDSSTSSHQSNTISSIQSVNKKMSDITDVLDSADLHDNSELISTNIMDYLRTHNLQNEQDTHERYKWESEEKRLQYGSKQLSPNDYLTRTSLYNRPVAFEKDSRSWARSLLDNFKKCNQNLPSTSSSTSFPSYFPIIKKSSSFDRHVQYIEHLNECNDYAAYLEYLRDNRSQLFCTLTDSIDVIDGLLGTVVSSF</sequence>
<comment type="pathway">
    <text evidence="2">Protein modification; protein glycosylation.</text>
</comment>
<dbReference type="PANTHER" id="PTHR19300:SF57">
    <property type="entry name" value="BETA-1,4-N-ACETYLGALACTOSAMINYLTRANSFERASE"/>
    <property type="match status" value="1"/>
</dbReference>
<dbReference type="Pfam" id="PF02709">
    <property type="entry name" value="Glyco_transf_7C"/>
    <property type="match status" value="1"/>
</dbReference>
<evidence type="ECO:0000256" key="1">
    <source>
        <dbReference type="ARBA" id="ARBA00004606"/>
    </source>
</evidence>
<keyword evidence="9" id="KW-0472">Membrane</keyword>
<feature type="domain" description="Galactosyltransferase C-terminal" evidence="11">
    <location>
        <begin position="194"/>
        <end position="271"/>
    </location>
</feature>
<protein>
    <submittedName>
        <fullName evidence="13">Uncharacterized protein</fullName>
    </submittedName>
</protein>
<dbReference type="PANTHER" id="PTHR19300">
    <property type="entry name" value="BETA-1,4-GALACTOSYLTRANSFERASE"/>
    <property type="match status" value="1"/>
</dbReference>
<evidence type="ECO:0000256" key="3">
    <source>
        <dbReference type="ARBA" id="ARBA00005735"/>
    </source>
</evidence>
<accession>A0A816ENE4</accession>
<evidence type="ECO:0000256" key="6">
    <source>
        <dbReference type="ARBA" id="ARBA00022692"/>
    </source>
</evidence>
<dbReference type="PRINTS" id="PR02050">
    <property type="entry name" value="B14GALTRFASE"/>
</dbReference>
<dbReference type="AlphaFoldDB" id="A0A816ENE4"/>
<dbReference type="GO" id="GO:0005975">
    <property type="term" value="P:carbohydrate metabolic process"/>
    <property type="evidence" value="ECO:0007669"/>
    <property type="project" value="InterPro"/>
</dbReference>
<evidence type="ECO:0000259" key="12">
    <source>
        <dbReference type="Pfam" id="PF13733"/>
    </source>
</evidence>
<evidence type="ECO:0000313" key="13">
    <source>
        <dbReference type="EMBL" id="CAF1650336.1"/>
    </source>
</evidence>
<name>A0A816ENE4_ADIRI</name>
<evidence type="ECO:0000256" key="9">
    <source>
        <dbReference type="ARBA" id="ARBA00023136"/>
    </source>
</evidence>
<comment type="similarity">
    <text evidence="3">Belongs to the glycosyltransferase 7 family.</text>
</comment>
<dbReference type="Proteomes" id="UP000663828">
    <property type="component" value="Unassembled WGS sequence"/>
</dbReference>
<dbReference type="InterPro" id="IPR003859">
    <property type="entry name" value="Galactosyl_T"/>
</dbReference>
<evidence type="ECO:0000313" key="14">
    <source>
        <dbReference type="Proteomes" id="UP000663828"/>
    </source>
</evidence>
<evidence type="ECO:0000259" key="11">
    <source>
        <dbReference type="Pfam" id="PF02709"/>
    </source>
</evidence>
<evidence type="ECO:0000256" key="4">
    <source>
        <dbReference type="ARBA" id="ARBA00022676"/>
    </source>
</evidence>
<evidence type="ECO:0000256" key="5">
    <source>
        <dbReference type="ARBA" id="ARBA00022679"/>
    </source>
</evidence>
<dbReference type="GO" id="GO:0006688">
    <property type="term" value="P:glycosphingolipid biosynthetic process"/>
    <property type="evidence" value="ECO:0007669"/>
    <property type="project" value="TreeGrafter"/>
</dbReference>
<keyword evidence="10" id="KW-0325">Glycoprotein</keyword>
<dbReference type="Gene3D" id="3.90.550.10">
    <property type="entry name" value="Spore Coat Polysaccharide Biosynthesis Protein SpsA, Chain A"/>
    <property type="match status" value="1"/>
</dbReference>
<keyword evidence="4" id="KW-0328">Glycosyltransferase</keyword>
<keyword evidence="7" id="KW-0735">Signal-anchor</keyword>
<keyword evidence="5" id="KW-0808">Transferase</keyword>
<dbReference type="SUPFAM" id="SSF53448">
    <property type="entry name" value="Nucleotide-diphospho-sugar transferases"/>
    <property type="match status" value="1"/>
</dbReference>
<evidence type="ECO:0000256" key="10">
    <source>
        <dbReference type="ARBA" id="ARBA00023180"/>
    </source>
</evidence>
<evidence type="ECO:0000256" key="7">
    <source>
        <dbReference type="ARBA" id="ARBA00022968"/>
    </source>
</evidence>
<reference evidence="13" key="1">
    <citation type="submission" date="2021-02" db="EMBL/GenBank/DDBJ databases">
        <authorList>
            <person name="Nowell W R."/>
        </authorList>
    </citation>
    <scope>NUCLEOTIDE SEQUENCE</scope>
</reference>
<dbReference type="InterPro" id="IPR029044">
    <property type="entry name" value="Nucleotide-diphossugar_trans"/>
</dbReference>
<feature type="domain" description="Galactosyltransferase N-terminal" evidence="12">
    <location>
        <begin position="55"/>
        <end position="189"/>
    </location>
</feature>
<proteinExistence type="inferred from homology"/>
<keyword evidence="14" id="KW-1185">Reference proteome</keyword>
<dbReference type="GO" id="GO:0033842">
    <property type="term" value="F:N-acetyl-beta-glucosaminyl-derivative 4-beta-N-acetylgalactosaminyltransferase activity"/>
    <property type="evidence" value="ECO:0007669"/>
    <property type="project" value="TreeGrafter"/>
</dbReference>
<gene>
    <name evidence="13" type="ORF">XAT740_LOCUS54848</name>
</gene>
<dbReference type="GO" id="GO:0016020">
    <property type="term" value="C:membrane"/>
    <property type="evidence" value="ECO:0007669"/>
    <property type="project" value="UniProtKB-SubCell"/>
</dbReference>
<dbReference type="InterPro" id="IPR027791">
    <property type="entry name" value="Galactosyl_T_C"/>
</dbReference>
<dbReference type="InterPro" id="IPR027995">
    <property type="entry name" value="Galactosyl_T_N"/>
</dbReference>
<dbReference type="Pfam" id="PF13733">
    <property type="entry name" value="Glyco_transf_7N"/>
    <property type="match status" value="1"/>
</dbReference>
<organism evidence="13 14">
    <name type="scientific">Adineta ricciae</name>
    <name type="common">Rotifer</name>
    <dbReference type="NCBI Taxonomy" id="249248"/>
    <lineage>
        <taxon>Eukaryota</taxon>
        <taxon>Metazoa</taxon>
        <taxon>Spiralia</taxon>
        <taxon>Gnathifera</taxon>
        <taxon>Rotifera</taxon>
        <taxon>Eurotatoria</taxon>
        <taxon>Bdelloidea</taxon>
        <taxon>Adinetida</taxon>
        <taxon>Adinetidae</taxon>
        <taxon>Adineta</taxon>
    </lineage>
</organism>